<organism evidence="14 15">
    <name type="scientific">Candidatus Faecousia excrementigallinarum</name>
    <dbReference type="NCBI Taxonomy" id="2840806"/>
    <lineage>
        <taxon>Bacteria</taxon>
        <taxon>Bacillati</taxon>
        <taxon>Bacillota</taxon>
        <taxon>Clostridia</taxon>
        <taxon>Eubacteriales</taxon>
        <taxon>Oscillospiraceae</taxon>
        <taxon>Faecousia</taxon>
    </lineage>
</organism>
<gene>
    <name evidence="14" type="ORF">IAB74_09330</name>
</gene>
<evidence type="ECO:0000256" key="1">
    <source>
        <dbReference type="ARBA" id="ARBA00004651"/>
    </source>
</evidence>
<evidence type="ECO:0000259" key="12">
    <source>
        <dbReference type="Pfam" id="PF02687"/>
    </source>
</evidence>
<dbReference type="Gene3D" id="3.30.70.3040">
    <property type="match status" value="1"/>
</dbReference>
<dbReference type="EMBL" id="DVFK01000120">
    <property type="protein sequence ID" value="HIQ68693.1"/>
    <property type="molecule type" value="Genomic_DNA"/>
</dbReference>
<keyword evidence="9 10" id="KW-0131">Cell cycle</keyword>
<evidence type="ECO:0000256" key="3">
    <source>
        <dbReference type="ARBA" id="ARBA00021907"/>
    </source>
</evidence>
<feature type="transmembrane region" description="Helical" evidence="11">
    <location>
        <begin position="213"/>
        <end position="236"/>
    </location>
</feature>
<feature type="domain" description="ABC3 transporter permease C-terminal" evidence="12">
    <location>
        <begin position="173"/>
        <end position="293"/>
    </location>
</feature>
<evidence type="ECO:0000256" key="4">
    <source>
        <dbReference type="ARBA" id="ARBA00022475"/>
    </source>
</evidence>
<reference evidence="14" key="2">
    <citation type="journal article" date="2021" name="PeerJ">
        <title>Extensive microbial diversity within the chicken gut microbiome revealed by metagenomics and culture.</title>
        <authorList>
            <person name="Gilroy R."/>
            <person name="Ravi A."/>
            <person name="Getino M."/>
            <person name="Pursley I."/>
            <person name="Horton D.L."/>
            <person name="Alikhan N.F."/>
            <person name="Baker D."/>
            <person name="Gharbi K."/>
            <person name="Hall N."/>
            <person name="Watson M."/>
            <person name="Adriaenssens E.M."/>
            <person name="Foster-Nyarko E."/>
            <person name="Jarju S."/>
            <person name="Secka A."/>
            <person name="Antonio M."/>
            <person name="Oren A."/>
            <person name="Chaudhuri R.R."/>
            <person name="La Ragione R."/>
            <person name="Hildebrand F."/>
            <person name="Pallen M.J."/>
        </authorList>
    </citation>
    <scope>NUCLEOTIDE SEQUENCE</scope>
    <source>
        <strain evidence="14">13361</strain>
    </source>
</reference>
<evidence type="ECO:0000313" key="15">
    <source>
        <dbReference type="Proteomes" id="UP000886796"/>
    </source>
</evidence>
<feature type="transmembrane region" description="Helical" evidence="11">
    <location>
        <begin position="265"/>
        <end position="289"/>
    </location>
</feature>
<keyword evidence="4 10" id="KW-1003">Cell membrane</keyword>
<dbReference type="NCBIfam" id="NF038347">
    <property type="entry name" value="FtsX_Gpos"/>
    <property type="match status" value="1"/>
</dbReference>
<dbReference type="PANTHER" id="PTHR47755:SF1">
    <property type="entry name" value="CELL DIVISION PROTEIN FTSX"/>
    <property type="match status" value="1"/>
</dbReference>
<dbReference type="PROSITE" id="PS51257">
    <property type="entry name" value="PROKAR_LIPOPROTEIN"/>
    <property type="match status" value="1"/>
</dbReference>
<evidence type="ECO:0000256" key="9">
    <source>
        <dbReference type="ARBA" id="ARBA00023306"/>
    </source>
</evidence>
<comment type="subcellular location">
    <subcellularLocation>
        <location evidence="1">Cell membrane</location>
        <topology evidence="1">Multi-pass membrane protein</topology>
    </subcellularLocation>
</comment>
<evidence type="ECO:0000256" key="6">
    <source>
        <dbReference type="ARBA" id="ARBA00022692"/>
    </source>
</evidence>
<name>A0A9D0Z479_9FIRM</name>
<evidence type="ECO:0000256" key="11">
    <source>
        <dbReference type="SAM" id="Phobius"/>
    </source>
</evidence>
<dbReference type="PIRSF" id="PIRSF003097">
    <property type="entry name" value="FtsX"/>
    <property type="match status" value="1"/>
</dbReference>
<comment type="caution">
    <text evidence="14">The sequence shown here is derived from an EMBL/GenBank/DDBJ whole genome shotgun (WGS) entry which is preliminary data.</text>
</comment>
<evidence type="ECO:0000313" key="14">
    <source>
        <dbReference type="EMBL" id="HIQ68693.1"/>
    </source>
</evidence>
<accession>A0A9D0Z479</accession>
<feature type="transmembrane region" description="Helical" evidence="11">
    <location>
        <begin position="21"/>
        <end position="46"/>
    </location>
</feature>
<reference evidence="14" key="1">
    <citation type="submission" date="2020-10" db="EMBL/GenBank/DDBJ databases">
        <authorList>
            <person name="Gilroy R."/>
        </authorList>
    </citation>
    <scope>NUCLEOTIDE SEQUENCE</scope>
    <source>
        <strain evidence="14">13361</strain>
    </source>
</reference>
<feature type="domain" description="FtsX extracellular" evidence="13">
    <location>
        <begin position="60"/>
        <end position="147"/>
    </location>
</feature>
<dbReference type="Pfam" id="PF18075">
    <property type="entry name" value="FtsX_ECD"/>
    <property type="match status" value="1"/>
</dbReference>
<dbReference type="AlphaFoldDB" id="A0A9D0Z479"/>
<keyword evidence="6 11" id="KW-0812">Transmembrane</keyword>
<dbReference type="PANTHER" id="PTHR47755">
    <property type="entry name" value="CELL DIVISION PROTEIN FTSX"/>
    <property type="match status" value="1"/>
</dbReference>
<evidence type="ECO:0000256" key="7">
    <source>
        <dbReference type="ARBA" id="ARBA00022989"/>
    </source>
</evidence>
<dbReference type="GO" id="GO:0005886">
    <property type="term" value="C:plasma membrane"/>
    <property type="evidence" value="ECO:0007669"/>
    <property type="project" value="UniProtKB-SubCell"/>
</dbReference>
<evidence type="ECO:0000259" key="13">
    <source>
        <dbReference type="Pfam" id="PF18075"/>
    </source>
</evidence>
<dbReference type="InterPro" id="IPR058204">
    <property type="entry name" value="FtsX_firmicutes-type"/>
</dbReference>
<dbReference type="InterPro" id="IPR004513">
    <property type="entry name" value="FtsX"/>
</dbReference>
<keyword evidence="5 10" id="KW-0132">Cell division</keyword>
<sequence>MKSNNFGYLLKEGVKGIFLHGFMSFAAVCVTVACLLIVGSFTTVAYNLNIMVEELNKTNEVTVYVDRELSDAEAKSIDTKIKRLDNIASCEFVYREDAFEDFKDASDNPDAFDGFDTSYLEHRYIVILEDNRLMQETIDQLMQIPGIVDYRAAQELADGFTAMQDILRVVTVVVTIVLLIVSLLIISNTVKLAMYDRRDEISIMKMVGATNGFIRLPFVVEGFLLGMTGAALAFLVEWLAYDAVVERIAQADALDMFQFVPFHQIVWPLVGTFAAAGLFVGIVGSWTSIRKFMDV</sequence>
<protein>
    <recommendedName>
        <fullName evidence="3 10">Cell division protein FtsX</fullName>
    </recommendedName>
</protein>
<dbReference type="Pfam" id="PF02687">
    <property type="entry name" value="FtsX"/>
    <property type="match status" value="1"/>
</dbReference>
<feature type="transmembrane region" description="Helical" evidence="11">
    <location>
        <begin position="166"/>
        <end position="192"/>
    </location>
</feature>
<keyword evidence="8 10" id="KW-0472">Membrane</keyword>
<evidence type="ECO:0000256" key="10">
    <source>
        <dbReference type="PIRNR" id="PIRNR003097"/>
    </source>
</evidence>
<dbReference type="InterPro" id="IPR040690">
    <property type="entry name" value="FtsX_ECD"/>
</dbReference>
<dbReference type="Proteomes" id="UP000886796">
    <property type="component" value="Unassembled WGS sequence"/>
</dbReference>
<evidence type="ECO:0000256" key="8">
    <source>
        <dbReference type="ARBA" id="ARBA00023136"/>
    </source>
</evidence>
<dbReference type="InterPro" id="IPR003838">
    <property type="entry name" value="ABC3_permease_C"/>
</dbReference>
<comment type="function">
    <text evidence="10">Part of the ABC transporter FtsEX involved in asymmetric cellular division facilitating the initiation of sporulation.</text>
</comment>
<evidence type="ECO:0000256" key="5">
    <source>
        <dbReference type="ARBA" id="ARBA00022618"/>
    </source>
</evidence>
<dbReference type="GO" id="GO:0051301">
    <property type="term" value="P:cell division"/>
    <property type="evidence" value="ECO:0007669"/>
    <property type="project" value="UniProtKB-KW"/>
</dbReference>
<comment type="similarity">
    <text evidence="2 10">Belongs to the ABC-4 integral membrane protein family. FtsX subfamily.</text>
</comment>
<evidence type="ECO:0000256" key="2">
    <source>
        <dbReference type="ARBA" id="ARBA00007379"/>
    </source>
</evidence>
<keyword evidence="7 11" id="KW-1133">Transmembrane helix</keyword>
<proteinExistence type="inferred from homology"/>